<dbReference type="Pfam" id="PF08240">
    <property type="entry name" value="ADH_N"/>
    <property type="match status" value="1"/>
</dbReference>
<dbReference type="InterPro" id="IPR013154">
    <property type="entry name" value="ADH-like_N"/>
</dbReference>
<dbReference type="EMBL" id="JBHUHF010000001">
    <property type="protein sequence ID" value="MFD2025285.1"/>
    <property type="molecule type" value="Genomic_DNA"/>
</dbReference>
<dbReference type="EC" id="1.-.-.-" evidence="2"/>
<keyword evidence="2" id="KW-0560">Oxidoreductase</keyword>
<reference evidence="3" key="1">
    <citation type="journal article" date="2019" name="Int. J. Syst. Evol. Microbiol.">
        <title>The Global Catalogue of Microorganisms (GCM) 10K type strain sequencing project: providing services to taxonomists for standard genome sequencing and annotation.</title>
        <authorList>
            <consortium name="The Broad Institute Genomics Platform"/>
            <consortium name="The Broad Institute Genome Sequencing Center for Infectious Disease"/>
            <person name="Wu L."/>
            <person name="Ma J."/>
        </authorList>
    </citation>
    <scope>NUCLEOTIDE SEQUENCE [LARGE SCALE GENOMIC DNA]</scope>
    <source>
        <strain evidence="3">CCM 7043</strain>
    </source>
</reference>
<comment type="caution">
    <text evidence="2">The sequence shown here is derived from an EMBL/GenBank/DDBJ whole genome shotgun (WGS) entry which is preliminary data.</text>
</comment>
<dbReference type="InterPro" id="IPR052585">
    <property type="entry name" value="Lipid_raft_assoc_Zn_ADH"/>
</dbReference>
<dbReference type="Gene3D" id="3.40.50.720">
    <property type="entry name" value="NAD(P)-binding Rossmann-like Domain"/>
    <property type="match status" value="1"/>
</dbReference>
<dbReference type="Proteomes" id="UP001597338">
    <property type="component" value="Unassembled WGS sequence"/>
</dbReference>
<accession>A0ABW4V7I3</accession>
<feature type="domain" description="Enoyl reductase (ER)" evidence="1">
    <location>
        <begin position="28"/>
        <end position="321"/>
    </location>
</feature>
<dbReference type="SUPFAM" id="SSF50129">
    <property type="entry name" value="GroES-like"/>
    <property type="match status" value="1"/>
</dbReference>
<evidence type="ECO:0000313" key="3">
    <source>
        <dbReference type="Proteomes" id="UP001597338"/>
    </source>
</evidence>
<dbReference type="Gene3D" id="3.90.180.10">
    <property type="entry name" value="Medium-chain alcohol dehydrogenases, catalytic domain"/>
    <property type="match status" value="1"/>
</dbReference>
<gene>
    <name evidence="2" type="ORF">ACFSL2_07155</name>
</gene>
<dbReference type="CDD" id="cd05289">
    <property type="entry name" value="MDR_like_2"/>
    <property type="match status" value="1"/>
</dbReference>
<evidence type="ECO:0000313" key="2">
    <source>
        <dbReference type="EMBL" id="MFD2025285.1"/>
    </source>
</evidence>
<dbReference type="PANTHER" id="PTHR43482">
    <property type="entry name" value="PROTEIN AST1-RELATED"/>
    <property type="match status" value="1"/>
</dbReference>
<evidence type="ECO:0000259" key="1">
    <source>
        <dbReference type="SMART" id="SM00829"/>
    </source>
</evidence>
<dbReference type="Pfam" id="PF13602">
    <property type="entry name" value="ADH_zinc_N_2"/>
    <property type="match status" value="1"/>
</dbReference>
<dbReference type="InterPro" id="IPR020843">
    <property type="entry name" value="ER"/>
</dbReference>
<dbReference type="GO" id="GO:0016491">
    <property type="term" value="F:oxidoreductase activity"/>
    <property type="evidence" value="ECO:0007669"/>
    <property type="project" value="UniProtKB-KW"/>
</dbReference>
<dbReference type="RefSeq" id="WP_377197189.1">
    <property type="nucleotide sequence ID" value="NZ_JBHUHF010000001.1"/>
</dbReference>
<name>A0ABW4V7I3_9MICO</name>
<keyword evidence="3" id="KW-1185">Reference proteome</keyword>
<dbReference type="InterPro" id="IPR011032">
    <property type="entry name" value="GroES-like_sf"/>
</dbReference>
<protein>
    <submittedName>
        <fullName evidence="2">NADP-dependent oxidoreductase</fullName>
        <ecNumber evidence="2">1.-.-.-</ecNumber>
    </submittedName>
</protein>
<dbReference type="PANTHER" id="PTHR43482:SF1">
    <property type="entry name" value="PROTEIN AST1-RELATED"/>
    <property type="match status" value="1"/>
</dbReference>
<dbReference type="SMART" id="SM00829">
    <property type="entry name" value="PKS_ER"/>
    <property type="match status" value="1"/>
</dbReference>
<dbReference type="SUPFAM" id="SSF51735">
    <property type="entry name" value="NAD(P)-binding Rossmann-fold domains"/>
    <property type="match status" value="1"/>
</dbReference>
<organism evidence="2 3">
    <name type="scientific">Promicromonospora aerolata</name>
    <dbReference type="NCBI Taxonomy" id="195749"/>
    <lineage>
        <taxon>Bacteria</taxon>
        <taxon>Bacillati</taxon>
        <taxon>Actinomycetota</taxon>
        <taxon>Actinomycetes</taxon>
        <taxon>Micrococcales</taxon>
        <taxon>Promicromonosporaceae</taxon>
        <taxon>Promicromonospora</taxon>
    </lineage>
</organism>
<sequence>MLEYLIEIVKHRWSLEACVRAVRFDEYGGPDVLEVREADDPVMAPDRVLVRVRAAAVNPGENFIRNGAAAAMWSTTFPSGQGSDLSGEVVAVGREVDGFEVGMPVLGWTDERASHAELVAVPADHLVAKPESLSWEVAGSMYIAPMAAFASVRAVAPRPGEVVAVSAAAGGVGSVAVQLLRRAGATVIGLAGPDNHDWLKAQGAVPVEYGDGQTDRIRQAADGRLDAFVDTFGGGYVELALDLGVQPDRINTIIDIAAVRAHGVGFNGSAEAANTTDLDAMVRLVADGAVEIPIARTYPLDGVREAYEELNARHTHGKIVLLP</sequence>
<proteinExistence type="predicted"/>
<dbReference type="InterPro" id="IPR036291">
    <property type="entry name" value="NAD(P)-bd_dom_sf"/>
</dbReference>